<dbReference type="Pfam" id="PF04294">
    <property type="entry name" value="VanW"/>
    <property type="match status" value="1"/>
</dbReference>
<keyword evidence="1 3" id="KW-0732">Signal</keyword>
<dbReference type="InterPro" id="IPR022029">
    <property type="entry name" value="YoaR-like_PG-bd"/>
</dbReference>
<accession>A0ABQ0AU47</accession>
<evidence type="ECO:0000313" key="5">
    <source>
        <dbReference type="EMBL" id="GAA6267558.1"/>
    </source>
</evidence>
<keyword evidence="6" id="KW-1185">Reference proteome</keyword>
<feature type="compositionally biased region" description="Gly residues" evidence="2">
    <location>
        <begin position="520"/>
        <end position="531"/>
    </location>
</feature>
<proteinExistence type="predicted"/>
<organism evidence="5 6">
    <name type="scientific">Enterocloster alcoholdehydrogenati</name>
    <dbReference type="NCBI Taxonomy" id="2547410"/>
    <lineage>
        <taxon>Bacteria</taxon>
        <taxon>Bacillati</taxon>
        <taxon>Bacillota</taxon>
        <taxon>Clostridia</taxon>
        <taxon>Lachnospirales</taxon>
        <taxon>Lachnospiraceae</taxon>
        <taxon>Enterocloster</taxon>
    </lineage>
</organism>
<dbReference type="InterPro" id="IPR011098">
    <property type="entry name" value="G5_dom"/>
</dbReference>
<comment type="caution">
    <text evidence="5">The sequence shown here is derived from an EMBL/GenBank/DDBJ whole genome shotgun (WGS) entry which is preliminary data.</text>
</comment>
<dbReference type="Proteomes" id="UP001600894">
    <property type="component" value="Unassembled WGS sequence"/>
</dbReference>
<evidence type="ECO:0000259" key="4">
    <source>
        <dbReference type="PROSITE" id="PS51109"/>
    </source>
</evidence>
<protein>
    <submittedName>
        <fullName evidence="5">VanW family protein</fullName>
    </submittedName>
</protein>
<dbReference type="PROSITE" id="PS51109">
    <property type="entry name" value="G5"/>
    <property type="match status" value="1"/>
</dbReference>
<dbReference type="InterPro" id="IPR007391">
    <property type="entry name" value="Vancomycin_resist_VanW"/>
</dbReference>
<dbReference type="PANTHER" id="PTHR35788:SF1">
    <property type="entry name" value="EXPORTED PROTEIN"/>
    <property type="match status" value="1"/>
</dbReference>
<feature type="chain" id="PRO_5046218654" evidence="3">
    <location>
        <begin position="29"/>
        <end position="566"/>
    </location>
</feature>
<feature type="domain" description="G5" evidence="4">
    <location>
        <begin position="367"/>
        <end position="446"/>
    </location>
</feature>
<dbReference type="PANTHER" id="PTHR35788">
    <property type="entry name" value="EXPORTED PROTEIN-RELATED"/>
    <property type="match status" value="1"/>
</dbReference>
<gene>
    <name evidence="5" type="ORF">F130042H8_06180</name>
</gene>
<dbReference type="EMBL" id="BAABXL010000001">
    <property type="protein sequence ID" value="GAA6267558.1"/>
    <property type="molecule type" value="Genomic_DNA"/>
</dbReference>
<evidence type="ECO:0000256" key="1">
    <source>
        <dbReference type="ARBA" id="ARBA00022729"/>
    </source>
</evidence>
<reference evidence="5 6" key="1">
    <citation type="submission" date="2024-04" db="EMBL/GenBank/DDBJ databases">
        <title>Defined microbial consortia suppress multidrug-resistant proinflammatory Enterobacteriaceae via ecological control.</title>
        <authorList>
            <person name="Furuichi M."/>
            <person name="Kawaguchi T."/>
            <person name="Pust M."/>
            <person name="Yasuma K."/>
            <person name="Plichta D."/>
            <person name="Hasegawa N."/>
            <person name="Ohya T."/>
            <person name="Bhattarai S."/>
            <person name="Sasajima S."/>
            <person name="Aoto Y."/>
            <person name="Tuganbaev T."/>
            <person name="Yaginuma M."/>
            <person name="Ueda M."/>
            <person name="Okahashi N."/>
            <person name="Amafuji K."/>
            <person name="Kiridooshi Y."/>
            <person name="Sugita K."/>
            <person name="Strazar M."/>
            <person name="Skelly A."/>
            <person name="Suda W."/>
            <person name="Hattori M."/>
            <person name="Nakamoto N."/>
            <person name="Caballero S."/>
            <person name="Norman J."/>
            <person name="Olle B."/>
            <person name="Tanoue T."/>
            <person name="Arita M."/>
            <person name="Bucci V."/>
            <person name="Atarashi K."/>
            <person name="Xavier R."/>
            <person name="Honda K."/>
        </authorList>
    </citation>
    <scope>NUCLEOTIDE SEQUENCE [LARGE SCALE GENOMIC DNA]</scope>
    <source>
        <strain evidence="6">f13</strain>
    </source>
</reference>
<dbReference type="SMART" id="SM01208">
    <property type="entry name" value="G5"/>
    <property type="match status" value="1"/>
</dbReference>
<dbReference type="RefSeq" id="WP_176254098.1">
    <property type="nucleotide sequence ID" value="NZ_BAABXL010000001.1"/>
</dbReference>
<dbReference type="Pfam" id="PF07501">
    <property type="entry name" value="G5"/>
    <property type="match status" value="1"/>
</dbReference>
<name>A0ABQ0AU47_9FIRM</name>
<evidence type="ECO:0000256" key="2">
    <source>
        <dbReference type="SAM" id="MobiDB-lite"/>
    </source>
</evidence>
<dbReference type="Gene3D" id="2.20.230.10">
    <property type="entry name" value="Resuscitation-promoting factor rpfb"/>
    <property type="match status" value="1"/>
</dbReference>
<dbReference type="Pfam" id="PF12229">
    <property type="entry name" value="PG_binding_4"/>
    <property type="match status" value="1"/>
</dbReference>
<feature type="signal peptide" evidence="3">
    <location>
        <begin position="1"/>
        <end position="28"/>
    </location>
</feature>
<sequence>MKNKMWRNALTVMAAAGALWAFPGTAKAAPVLPEGIRVQGQDLAGKTCGEARDAIEAYVNELGGRKVVLTVDGEDEETTAGALGLYWSNENSIQEELEKYAGGSLIRQYMVEKDLKETPLELSLETSVDEEKVNAFVEEQSRDVLTPPQNASIRRENGAFVITEAVEGRTVDTAATAAALNASLADGQEGAVVTEAVITKKQPDITSEDLASIQDVLGTCTTDFSSSGASRSTNVSVGAAKINGRVLMPGEVLSGYQCLQPFTTANGYKTAAAYENGKVVDSIGGGVCQIATTLYGASLQAEVEIVQRQNHSMIVTYVKPSMDAAIAGTYKDIKIKNNYSTPIYVEGYTSGKQLTFTIYGKETRPSGRKVEYVSETLGTTNPGEPQIIVDNTLAPGAKVRVQSSHTGLRSRLWKVVTVDGVEQERTLLNQDTYNASKAIYRVGPSAPVSAPAETAPSGGTNTPPAAETEGGQTAENPGTDEGTSGGGADTGGSPSAGPGETVSGGPGAAENKTSSSGAGTAEGGASSGGPGAAESANGPGGSGAADPAALSGPGAAVSSGSGEVAQ</sequence>
<feature type="compositionally biased region" description="Low complexity" evidence="2">
    <location>
        <begin position="544"/>
        <end position="566"/>
    </location>
</feature>
<evidence type="ECO:0000256" key="3">
    <source>
        <dbReference type="SAM" id="SignalP"/>
    </source>
</evidence>
<evidence type="ECO:0000313" key="6">
    <source>
        <dbReference type="Proteomes" id="UP001600894"/>
    </source>
</evidence>
<dbReference type="InterPro" id="IPR052913">
    <property type="entry name" value="Glycopeptide_resist_protein"/>
</dbReference>
<feature type="region of interest" description="Disordered" evidence="2">
    <location>
        <begin position="447"/>
        <end position="566"/>
    </location>
</feature>